<reference evidence="3 4" key="1">
    <citation type="submission" date="2020-08" db="EMBL/GenBank/DDBJ databases">
        <title>Genome sequencing of Purple Non-Sulfur Bacteria from various extreme environments.</title>
        <authorList>
            <person name="Mayer M."/>
        </authorList>
    </citation>
    <scope>NUCLEOTIDE SEQUENCE [LARGE SCALE GENOMIC DNA]</scope>
    <source>
        <strain evidence="3 4">JA135</strain>
    </source>
</reference>
<keyword evidence="3" id="KW-0560">Oxidoreductase</keyword>
<keyword evidence="1" id="KW-0521">NADP</keyword>
<name>A0A7W6RXD4_9PROT</name>
<evidence type="ECO:0000259" key="2">
    <source>
        <dbReference type="SMART" id="SM00829"/>
    </source>
</evidence>
<dbReference type="Gene3D" id="3.40.50.720">
    <property type="entry name" value="NAD(P)-binding Rossmann-like Domain"/>
    <property type="match status" value="1"/>
</dbReference>
<sequence>MSNATAEVIDLQANREKKDLYEVGEFPPLGHVPKQMYAWAIRRERHGPPETAMQVEVVDVPKLESHEVLVMVMAAGVNYNGIWASLGEPISVFDSHKEPFHIAGSDASGIVWAVGSQVKRWKVGDEVVVHCNQDDGDDEECNGGDPMFSPTQRIWGYETPDGSFAQFTRVQAQQLMHRPKHLTWEECACYTLTLATAYRMLFGHRPHVLRPGHNVLIWGASGGLGAMAVQLCAVSGANAIGVISDESKRDFVMSLGAKGVINRKDFNCWGRLPDVNGPDFKAYMKESYKFGRAIWDITGKGNDVDCVFEHPGEATFPVSCLVVKRGGMVVFCAGTTGFNITFDARFVWMRQKRIQGSHFANLMQAAQANQLVIERRLDPCMSEVFTWEQIPYAHTKMWKNEHKPGNMAVMVQAVKPGRRTVEECLEG</sequence>
<keyword evidence="4" id="KW-1185">Reference proteome</keyword>
<dbReference type="SUPFAM" id="SSF51735">
    <property type="entry name" value="NAD(P)-binding Rossmann-fold domains"/>
    <property type="match status" value="1"/>
</dbReference>
<gene>
    <name evidence="3" type="ORF">GGD88_000675</name>
</gene>
<dbReference type="CDD" id="cd08246">
    <property type="entry name" value="crotonyl_coA_red"/>
    <property type="match status" value="1"/>
</dbReference>
<proteinExistence type="predicted"/>
<feature type="domain" description="Enoyl reductase (ER)" evidence="2">
    <location>
        <begin position="50"/>
        <end position="409"/>
    </location>
</feature>
<evidence type="ECO:0000313" key="3">
    <source>
        <dbReference type="EMBL" id="MBB4284961.1"/>
    </source>
</evidence>
<dbReference type="GO" id="GO:0043880">
    <property type="term" value="F:crotonyl-CoA reductase activity"/>
    <property type="evidence" value="ECO:0007669"/>
    <property type="project" value="InterPro"/>
</dbReference>
<dbReference type="InterPro" id="IPR020843">
    <property type="entry name" value="ER"/>
</dbReference>
<dbReference type="Pfam" id="PF08240">
    <property type="entry name" value="ADH_N"/>
    <property type="match status" value="1"/>
</dbReference>
<dbReference type="InterPro" id="IPR051603">
    <property type="entry name" value="Zinc-ADH_QOR/CCCR"/>
</dbReference>
<dbReference type="PANTHER" id="PTHR44154">
    <property type="entry name" value="QUINONE OXIDOREDUCTASE"/>
    <property type="match status" value="1"/>
</dbReference>
<dbReference type="Proteomes" id="UP000555728">
    <property type="component" value="Unassembled WGS sequence"/>
</dbReference>
<protein>
    <submittedName>
        <fullName evidence="3">Crotonyl-CoA carboxylase/reductase</fullName>
        <ecNumber evidence="3">1.3.1.85</ecNumber>
    </submittedName>
</protein>
<evidence type="ECO:0000313" key="4">
    <source>
        <dbReference type="Proteomes" id="UP000555728"/>
    </source>
</evidence>
<comment type="caution">
    <text evidence="3">The sequence shown here is derived from an EMBL/GenBank/DDBJ whole genome shotgun (WGS) entry which is preliminary data.</text>
</comment>
<dbReference type="PANTHER" id="PTHR44154:SF1">
    <property type="entry name" value="QUINONE OXIDOREDUCTASE"/>
    <property type="match status" value="1"/>
</dbReference>
<dbReference type="SUPFAM" id="SSF50129">
    <property type="entry name" value="GroES-like"/>
    <property type="match status" value="1"/>
</dbReference>
<dbReference type="InterPro" id="IPR013149">
    <property type="entry name" value="ADH-like_C"/>
</dbReference>
<dbReference type="NCBIfam" id="TIGR01751">
    <property type="entry name" value="crot-CoA-red"/>
    <property type="match status" value="1"/>
</dbReference>
<organism evidence="3 4">
    <name type="scientific">Roseospira goensis</name>
    <dbReference type="NCBI Taxonomy" id="391922"/>
    <lineage>
        <taxon>Bacteria</taxon>
        <taxon>Pseudomonadati</taxon>
        <taxon>Pseudomonadota</taxon>
        <taxon>Alphaproteobacteria</taxon>
        <taxon>Rhodospirillales</taxon>
        <taxon>Rhodospirillaceae</taxon>
        <taxon>Roseospira</taxon>
    </lineage>
</organism>
<dbReference type="SMART" id="SM00829">
    <property type="entry name" value="PKS_ER"/>
    <property type="match status" value="1"/>
</dbReference>
<dbReference type="AlphaFoldDB" id="A0A7W6RXD4"/>
<dbReference type="EC" id="1.3.1.85" evidence="3"/>
<dbReference type="EMBL" id="JACIGI010000004">
    <property type="protein sequence ID" value="MBB4284961.1"/>
    <property type="molecule type" value="Genomic_DNA"/>
</dbReference>
<dbReference type="InterPro" id="IPR036291">
    <property type="entry name" value="NAD(P)-bd_dom_sf"/>
</dbReference>
<dbReference type="RefSeq" id="WP_184431715.1">
    <property type="nucleotide sequence ID" value="NZ_JACIGI010000004.1"/>
</dbReference>
<dbReference type="Gene3D" id="3.90.180.10">
    <property type="entry name" value="Medium-chain alcohol dehydrogenases, catalytic domain"/>
    <property type="match status" value="1"/>
</dbReference>
<dbReference type="InterPro" id="IPR010085">
    <property type="entry name" value="Crot_CoA_red"/>
</dbReference>
<dbReference type="Pfam" id="PF00107">
    <property type="entry name" value="ADH_zinc_N"/>
    <property type="match status" value="1"/>
</dbReference>
<accession>A0A7W6RXD4</accession>
<evidence type="ECO:0000256" key="1">
    <source>
        <dbReference type="ARBA" id="ARBA00022857"/>
    </source>
</evidence>
<dbReference type="InterPro" id="IPR011032">
    <property type="entry name" value="GroES-like_sf"/>
</dbReference>
<dbReference type="InterPro" id="IPR013154">
    <property type="entry name" value="ADH-like_N"/>
</dbReference>